<accession>A0A4U8UZ89</accession>
<reference evidence="1 2" key="1">
    <citation type="journal article" date="2015" name="Genome Biol.">
        <title>Comparative genomics of Steinernema reveals deeply conserved gene regulatory networks.</title>
        <authorList>
            <person name="Dillman A.R."/>
            <person name="Macchietto M."/>
            <person name="Porter C.F."/>
            <person name="Rogers A."/>
            <person name="Williams B."/>
            <person name="Antoshechkin I."/>
            <person name="Lee M.M."/>
            <person name="Goodwin Z."/>
            <person name="Lu X."/>
            <person name="Lewis E.E."/>
            <person name="Goodrich-Blair H."/>
            <person name="Stock S.P."/>
            <person name="Adams B.J."/>
            <person name="Sternberg P.W."/>
            <person name="Mortazavi A."/>
        </authorList>
    </citation>
    <scope>NUCLEOTIDE SEQUENCE [LARGE SCALE GENOMIC DNA]</scope>
    <source>
        <strain evidence="1 2">ALL</strain>
    </source>
</reference>
<sequence>MLQDRTSLLTSRLLRHMVVVHRFTSHLFNISLLFLSSQKTRCRKNNHFQKNFCPKNPEFSVFFTFRTFSAFASILA</sequence>
<protein>
    <submittedName>
        <fullName evidence="1">Uncharacterized protein</fullName>
    </submittedName>
</protein>
<dbReference type="Proteomes" id="UP000298663">
    <property type="component" value="Chromosome X"/>
</dbReference>
<proteinExistence type="predicted"/>
<dbReference type="EMBL" id="AZBU02000001">
    <property type="protein sequence ID" value="TMS38295.1"/>
    <property type="molecule type" value="Genomic_DNA"/>
</dbReference>
<comment type="caution">
    <text evidence="1">The sequence shown here is derived from an EMBL/GenBank/DDBJ whole genome shotgun (WGS) entry which is preliminary data.</text>
</comment>
<name>A0A4U8UZ89_STECR</name>
<evidence type="ECO:0000313" key="2">
    <source>
        <dbReference type="Proteomes" id="UP000298663"/>
    </source>
</evidence>
<reference evidence="1 2" key="2">
    <citation type="journal article" date="2019" name="G3 (Bethesda)">
        <title>Hybrid Assembly of the Genome of the Entomopathogenic Nematode Steinernema carpocapsae Identifies the X-Chromosome.</title>
        <authorList>
            <person name="Serra L."/>
            <person name="Macchietto M."/>
            <person name="Macias-Munoz A."/>
            <person name="McGill C.J."/>
            <person name="Rodriguez I.M."/>
            <person name="Rodriguez B."/>
            <person name="Murad R."/>
            <person name="Mortazavi A."/>
        </authorList>
    </citation>
    <scope>NUCLEOTIDE SEQUENCE [LARGE SCALE GENOMIC DNA]</scope>
    <source>
        <strain evidence="1 2">ALL</strain>
    </source>
</reference>
<keyword evidence="2" id="KW-1185">Reference proteome</keyword>
<evidence type="ECO:0000313" key="1">
    <source>
        <dbReference type="EMBL" id="TMS38295.1"/>
    </source>
</evidence>
<gene>
    <name evidence="1" type="ORF">L596_005055</name>
</gene>
<dbReference type="AlphaFoldDB" id="A0A4U8UZ89"/>
<dbReference type="EMBL" id="CM016762">
    <property type="protein sequence ID" value="TMS38295.1"/>
    <property type="molecule type" value="Genomic_DNA"/>
</dbReference>
<organism evidence="1 2">
    <name type="scientific">Steinernema carpocapsae</name>
    <name type="common">Entomopathogenic nematode</name>
    <dbReference type="NCBI Taxonomy" id="34508"/>
    <lineage>
        <taxon>Eukaryota</taxon>
        <taxon>Metazoa</taxon>
        <taxon>Ecdysozoa</taxon>
        <taxon>Nematoda</taxon>
        <taxon>Chromadorea</taxon>
        <taxon>Rhabditida</taxon>
        <taxon>Tylenchina</taxon>
        <taxon>Panagrolaimomorpha</taxon>
        <taxon>Strongyloidoidea</taxon>
        <taxon>Steinernematidae</taxon>
        <taxon>Steinernema</taxon>
    </lineage>
</organism>